<dbReference type="InterPro" id="IPR029069">
    <property type="entry name" value="HotDog_dom_sf"/>
</dbReference>
<dbReference type="PANTHER" id="PTHR12475">
    <property type="match status" value="1"/>
</dbReference>
<evidence type="ECO:0000313" key="4">
    <source>
        <dbReference type="Proteomes" id="UP000727407"/>
    </source>
</evidence>
<comment type="caution">
    <text evidence="3">The sequence shown here is derived from an EMBL/GenBank/DDBJ whole genome shotgun (WGS) entry which is preliminary data.</text>
</comment>
<proteinExistence type="inferred from homology"/>
<organism evidence="3 4">
    <name type="scientific">Clarias magur</name>
    <name type="common">Asian catfish</name>
    <name type="synonym">Macropteronotus magur</name>
    <dbReference type="NCBI Taxonomy" id="1594786"/>
    <lineage>
        <taxon>Eukaryota</taxon>
        <taxon>Metazoa</taxon>
        <taxon>Chordata</taxon>
        <taxon>Craniata</taxon>
        <taxon>Vertebrata</taxon>
        <taxon>Euteleostomi</taxon>
        <taxon>Actinopterygii</taxon>
        <taxon>Neopterygii</taxon>
        <taxon>Teleostei</taxon>
        <taxon>Ostariophysi</taxon>
        <taxon>Siluriformes</taxon>
        <taxon>Clariidae</taxon>
        <taxon>Clarias</taxon>
    </lineage>
</organism>
<name>A0A8J4U800_CLAMG</name>
<sequence length="168" mass="19829">KMLLWVLLSLLVLFSTIDFWYFVRGAWAVLKYLFQAPIRDVLSEQVVQGRVLPHDIDYMGHMNNSRYLRECDFARLSYYTRNGMFKAYHTLGARMVVGALTIRYRRSLELGEAFELRSRIVGWDEKSFFMEQRFVSKSDGFISAVLLCRQNVTRSTPEEVLQHICKRK</sequence>
<reference evidence="3" key="1">
    <citation type="submission" date="2020-07" db="EMBL/GenBank/DDBJ databases">
        <title>Clarias magur genome sequencing, assembly and annotation.</title>
        <authorList>
            <person name="Kushwaha B."/>
            <person name="Kumar R."/>
            <person name="Das P."/>
            <person name="Joshi C.G."/>
            <person name="Kumar D."/>
            <person name="Nagpure N.S."/>
            <person name="Pandey M."/>
            <person name="Agarwal S."/>
            <person name="Srivastava S."/>
            <person name="Singh M."/>
            <person name="Sahoo L."/>
            <person name="Jayasankar P."/>
            <person name="Meher P.K."/>
            <person name="Koringa P.G."/>
            <person name="Iquebal M.A."/>
            <person name="Das S.P."/>
            <person name="Bit A."/>
            <person name="Patnaik S."/>
            <person name="Patel N."/>
            <person name="Shah T.M."/>
            <person name="Hinsu A."/>
            <person name="Jena J.K."/>
        </authorList>
    </citation>
    <scope>NUCLEOTIDE SEQUENCE</scope>
    <source>
        <strain evidence="3">CIFAMagur01</strain>
        <tissue evidence="3">Testis</tissue>
    </source>
</reference>
<dbReference type="AlphaFoldDB" id="A0A8J4U800"/>
<dbReference type="EMBL" id="QNUK01000505">
    <property type="protein sequence ID" value="KAF5892385.1"/>
    <property type="molecule type" value="Genomic_DNA"/>
</dbReference>
<evidence type="ECO:0000256" key="2">
    <source>
        <dbReference type="ARBA" id="ARBA00041112"/>
    </source>
</evidence>
<dbReference type="PANTHER" id="PTHR12475:SF4">
    <property type="entry name" value="PROTEIN THEM6"/>
    <property type="match status" value="1"/>
</dbReference>
<dbReference type="Pfam" id="PF13279">
    <property type="entry name" value="4HBT_2"/>
    <property type="match status" value="1"/>
</dbReference>
<dbReference type="InterPro" id="IPR051490">
    <property type="entry name" value="THEM6_lcsJ_thioesterase"/>
</dbReference>
<dbReference type="Gene3D" id="3.10.129.10">
    <property type="entry name" value="Hotdog Thioesterase"/>
    <property type="match status" value="1"/>
</dbReference>
<dbReference type="OrthoDB" id="265761at2759"/>
<feature type="non-terminal residue" evidence="3">
    <location>
        <position position="1"/>
    </location>
</feature>
<keyword evidence="4" id="KW-1185">Reference proteome</keyword>
<comment type="similarity">
    <text evidence="1">Belongs to the THEM6 family.</text>
</comment>
<dbReference type="CDD" id="cd00586">
    <property type="entry name" value="4HBT"/>
    <property type="match status" value="1"/>
</dbReference>
<dbReference type="Proteomes" id="UP000727407">
    <property type="component" value="Unassembled WGS sequence"/>
</dbReference>
<protein>
    <recommendedName>
        <fullName evidence="2">Protein THEM6</fullName>
    </recommendedName>
</protein>
<feature type="non-terminal residue" evidence="3">
    <location>
        <position position="168"/>
    </location>
</feature>
<gene>
    <name evidence="3" type="ORF">DAT39_017912</name>
</gene>
<accession>A0A8J4U800</accession>
<evidence type="ECO:0000256" key="1">
    <source>
        <dbReference type="ARBA" id="ARBA00038228"/>
    </source>
</evidence>
<dbReference type="SUPFAM" id="SSF54637">
    <property type="entry name" value="Thioesterase/thiol ester dehydrase-isomerase"/>
    <property type="match status" value="1"/>
</dbReference>
<evidence type="ECO:0000313" key="3">
    <source>
        <dbReference type="EMBL" id="KAF5892385.1"/>
    </source>
</evidence>